<keyword evidence="1 4" id="KW-0378">Hydrolase</keyword>
<dbReference type="EC" id="3.1.1.61" evidence="2"/>
<dbReference type="STRING" id="1185876.BN8_03087"/>
<dbReference type="PIRSF" id="PIRSF036461">
    <property type="entry name" value="Chmtx_methlestr"/>
    <property type="match status" value="1"/>
</dbReference>
<dbReference type="AlphaFoldDB" id="I2GJ76"/>
<dbReference type="PROSITE" id="PS50122">
    <property type="entry name" value="CHEB"/>
    <property type="match status" value="1"/>
</dbReference>
<accession>I2GJ76</accession>
<feature type="domain" description="CheB-type methylesterase" evidence="5">
    <location>
        <begin position="1"/>
        <end position="189"/>
    </location>
</feature>
<comment type="catalytic activity">
    <reaction evidence="3">
        <text>[protein]-L-glutamate 5-O-methyl ester + H2O = L-glutamyl-[protein] + methanol + H(+)</text>
        <dbReference type="Rhea" id="RHEA:23236"/>
        <dbReference type="Rhea" id="RHEA-COMP:10208"/>
        <dbReference type="Rhea" id="RHEA-COMP:10311"/>
        <dbReference type="ChEBI" id="CHEBI:15377"/>
        <dbReference type="ChEBI" id="CHEBI:15378"/>
        <dbReference type="ChEBI" id="CHEBI:17790"/>
        <dbReference type="ChEBI" id="CHEBI:29973"/>
        <dbReference type="ChEBI" id="CHEBI:82795"/>
        <dbReference type="EC" id="3.1.1.61"/>
    </reaction>
</comment>
<dbReference type="PANTHER" id="PTHR42872:SF6">
    <property type="entry name" value="PROTEIN-GLUTAMATE METHYLESTERASE_PROTEIN-GLUTAMINE GLUTAMINASE"/>
    <property type="match status" value="1"/>
</dbReference>
<evidence type="ECO:0000256" key="3">
    <source>
        <dbReference type="ARBA" id="ARBA00048267"/>
    </source>
</evidence>
<evidence type="ECO:0000313" key="6">
    <source>
        <dbReference type="EMBL" id="CCH53951.1"/>
    </source>
</evidence>
<evidence type="ECO:0000313" key="7">
    <source>
        <dbReference type="Proteomes" id="UP000009309"/>
    </source>
</evidence>
<dbReference type="InterPro" id="IPR011247">
    <property type="entry name" value="Chemotax_prot-Glu_Me-esterase"/>
</dbReference>
<dbReference type="GO" id="GO:0000156">
    <property type="term" value="F:phosphorelay response regulator activity"/>
    <property type="evidence" value="ECO:0007669"/>
    <property type="project" value="InterPro"/>
</dbReference>
<evidence type="ECO:0000256" key="4">
    <source>
        <dbReference type="PROSITE-ProRule" id="PRU00050"/>
    </source>
</evidence>
<dbReference type="Proteomes" id="UP000009309">
    <property type="component" value="Unassembled WGS sequence"/>
</dbReference>
<feature type="active site" evidence="4">
    <location>
        <position position="39"/>
    </location>
</feature>
<dbReference type="GO" id="GO:0005737">
    <property type="term" value="C:cytoplasm"/>
    <property type="evidence" value="ECO:0007669"/>
    <property type="project" value="InterPro"/>
</dbReference>
<dbReference type="eggNOG" id="COG2201">
    <property type="taxonomic scope" value="Bacteria"/>
</dbReference>
<feature type="active site" evidence="4">
    <location>
        <position position="131"/>
    </location>
</feature>
<sequence>MAKRDIVVIGASAGGVVALKELVGSLPADFSASIFIVQHLAPYSNSLLPKILSHVGPLKAVHPVDDEEIRPGCIYVAPPDHHLLIEDHRVLVKKGPKENRFRPSIDALFRSAAYTFGPRVIGVVLTGLLNDGTSGMWTVKRLGGVSIVQQPGDAEFPSMPESVLEYVEVEHVVPLSGIGPLLYRLTQQEAPSVPELSAEERNRIHTEIDIAAQDNGFDMGIIDKGELTPLTCPECHGALVRFKEGKLIRYRCHTGHAYTASALLSEVTQSVEETLWSSIRGLEETVMLLEQSASAFAEAGEMEPAGQFADKAREVRERSHRIRELIFEQEQISEDKRFNDNGEN</sequence>
<dbReference type="Gene3D" id="3.40.50.180">
    <property type="entry name" value="Methylesterase CheB, C-terminal domain"/>
    <property type="match status" value="1"/>
</dbReference>
<dbReference type="EMBL" id="CAIT01000006">
    <property type="protein sequence ID" value="CCH53951.1"/>
    <property type="molecule type" value="Genomic_DNA"/>
</dbReference>
<dbReference type="GO" id="GO:0006935">
    <property type="term" value="P:chemotaxis"/>
    <property type="evidence" value="ECO:0007669"/>
    <property type="project" value="UniProtKB-UniRule"/>
</dbReference>
<dbReference type="PANTHER" id="PTHR42872">
    <property type="entry name" value="PROTEIN-GLUTAMATE METHYLESTERASE/PROTEIN-GLUTAMINE GLUTAMINASE"/>
    <property type="match status" value="1"/>
</dbReference>
<evidence type="ECO:0000259" key="5">
    <source>
        <dbReference type="PROSITE" id="PS50122"/>
    </source>
</evidence>
<dbReference type="SUPFAM" id="SSF52738">
    <property type="entry name" value="Methylesterase CheB, C-terminal domain"/>
    <property type="match status" value="1"/>
</dbReference>
<organism evidence="6 7">
    <name type="scientific">Fibrisoma limi BUZ 3</name>
    <dbReference type="NCBI Taxonomy" id="1185876"/>
    <lineage>
        <taxon>Bacteria</taxon>
        <taxon>Pseudomonadati</taxon>
        <taxon>Bacteroidota</taxon>
        <taxon>Cytophagia</taxon>
        <taxon>Cytophagales</taxon>
        <taxon>Spirosomataceae</taxon>
        <taxon>Fibrisoma</taxon>
    </lineage>
</organism>
<protein>
    <recommendedName>
        <fullName evidence="2">protein-glutamate methylesterase</fullName>
        <ecNumber evidence="2">3.1.1.61</ecNumber>
    </recommendedName>
</protein>
<evidence type="ECO:0000256" key="1">
    <source>
        <dbReference type="ARBA" id="ARBA00022801"/>
    </source>
</evidence>
<dbReference type="InterPro" id="IPR035909">
    <property type="entry name" value="CheB_C"/>
</dbReference>
<dbReference type="CDD" id="cd16433">
    <property type="entry name" value="CheB"/>
    <property type="match status" value="1"/>
</dbReference>
<dbReference type="Pfam" id="PF01339">
    <property type="entry name" value="CheB_methylest"/>
    <property type="match status" value="1"/>
</dbReference>
<dbReference type="InterPro" id="IPR000673">
    <property type="entry name" value="Sig_transdc_resp-reg_Me-estase"/>
</dbReference>
<comment type="caution">
    <text evidence="6">The sequence shown here is derived from an EMBL/GenBank/DDBJ whole genome shotgun (WGS) entry which is preliminary data.</text>
</comment>
<feature type="active site" evidence="4">
    <location>
        <position position="12"/>
    </location>
</feature>
<dbReference type="RefSeq" id="WP_009282531.1">
    <property type="nucleotide sequence ID" value="NZ_CAIT01000006.1"/>
</dbReference>
<dbReference type="OrthoDB" id="1524092at2"/>
<keyword evidence="7" id="KW-1185">Reference proteome</keyword>
<evidence type="ECO:0000256" key="2">
    <source>
        <dbReference type="ARBA" id="ARBA00039140"/>
    </source>
</evidence>
<name>I2GJ76_9BACT</name>
<reference evidence="6 7" key="1">
    <citation type="journal article" date="2012" name="J. Bacteriol.">
        <title>Genome Sequence of the Filamentous Bacterium Fibrisoma limi BUZ 3T.</title>
        <authorList>
            <person name="Filippini M."/>
            <person name="Qi W."/>
            <person name="Jaenicke S."/>
            <person name="Goesmann A."/>
            <person name="Smits T.H."/>
            <person name="Bagheri H.C."/>
        </authorList>
    </citation>
    <scope>NUCLEOTIDE SEQUENCE [LARGE SCALE GENOMIC DNA]</scope>
    <source>
        <strain evidence="7">BUZ 3T</strain>
    </source>
</reference>
<gene>
    <name evidence="6" type="primary">cheB</name>
    <name evidence="6" type="ORF">BN8_03087</name>
</gene>
<keyword evidence="4" id="KW-0145">Chemotaxis</keyword>
<dbReference type="GO" id="GO:0008984">
    <property type="term" value="F:protein-glutamate methylesterase activity"/>
    <property type="evidence" value="ECO:0007669"/>
    <property type="project" value="UniProtKB-EC"/>
</dbReference>
<proteinExistence type="predicted"/>